<feature type="domain" description="TonB-dependent receptor-like beta-barrel" evidence="16">
    <location>
        <begin position="275"/>
        <end position="709"/>
    </location>
</feature>
<organism evidence="18 19">
    <name type="scientific">Rhizorhabdus histidinilytica</name>
    <dbReference type="NCBI Taxonomy" id="439228"/>
    <lineage>
        <taxon>Bacteria</taxon>
        <taxon>Pseudomonadati</taxon>
        <taxon>Pseudomonadota</taxon>
        <taxon>Alphaproteobacteria</taxon>
        <taxon>Sphingomonadales</taxon>
        <taxon>Sphingomonadaceae</taxon>
        <taxon>Rhizorhabdus</taxon>
    </lineage>
</organism>
<proteinExistence type="inferred from homology"/>
<reference evidence="19" key="1">
    <citation type="submission" date="2017-02" db="EMBL/GenBank/DDBJ databases">
        <authorList>
            <person name="Varghese N."/>
            <person name="Submissions S."/>
        </authorList>
    </citation>
    <scope>NUCLEOTIDE SEQUENCE [LARGE SCALE GENOMIC DNA]</scope>
    <source>
        <strain evidence="19">UM2</strain>
    </source>
</reference>
<name>A0A1T4ZSF9_9SPHN</name>
<dbReference type="SUPFAM" id="SSF56935">
    <property type="entry name" value="Porins"/>
    <property type="match status" value="1"/>
</dbReference>
<evidence type="ECO:0000256" key="11">
    <source>
        <dbReference type="ARBA" id="ARBA00023237"/>
    </source>
</evidence>
<dbReference type="Pfam" id="PF00593">
    <property type="entry name" value="TonB_dep_Rec_b-barrel"/>
    <property type="match status" value="1"/>
</dbReference>
<gene>
    <name evidence="18" type="ORF">SAMN06295920_101164</name>
</gene>
<evidence type="ECO:0000256" key="5">
    <source>
        <dbReference type="ARBA" id="ARBA00022692"/>
    </source>
</evidence>
<keyword evidence="19" id="KW-1185">Reference proteome</keyword>
<keyword evidence="11 12" id="KW-0998">Cell outer membrane</keyword>
<dbReference type="STRING" id="439228.SAMN06295920_101164"/>
<sequence length="746" mass="80964">MKISASILLQAASGIALSTAMPAWAQNQPASAGQVLGDSEDIVVTARRKEERLIDVPVAVTAKSGEALRAEGVQTLLDLGRVAPSLTVSQSPRGSNTPSFTMRGQRVIDTSLVLDPVVVNYFNEVPFMRPQGLNAALFDIQSVQVLRGPQGTLFGRNTTGGAVLVTTVQPSDAMEGNFETTVGNLRLLDVKGAFNIPLAEGAALRIAGTIRTRDGFMRDRQTKFDANSQNYKAVRATLKLEPTMDVTSTFYANYFQSEDHGTANVIYAVNPAIASLGPVLPTLSAEVAANRADPWSFSNNDAPLETARTYDFSNTSTIDLSDSLTLKNVAGYRKINSFSKWDIDGSSLFLLRFKGESHIRQFSEELQLQGNSRAFDWIFGLFYFNEKGSDIATSNLPSAPAVDRPSGVYAKNISYSAFASGTYRFGETGLSLNLGLRYTHDKKVSNGLQMTGSSCTFRLLDGTVIAPPCLFHQEVSFNEPSWLASLNYKLNDELMIYASHRHGYRAGGLQSRATTEASAIPYDPEKVDDVELGLKLDTDLGGGTKLRLNLAAYQAWYKDIQRQVSFISPTSGTLVSSIFNAARSRIRGVEAEAMLQPLAGLSISGSFSYTDPKYRSFINNGVDVAAITPFGYIPKYTANAQISYAFPADDKGGEIVGTAGYRYQSRYYSADVVVPVGGYIDGWDLVNLRLDYNNIGGSGIGLSAYVTNLFNKAYFAYATNLTASSGYATGLRGDPRMYGLSARFEF</sequence>
<dbReference type="GO" id="GO:0009279">
    <property type="term" value="C:cell outer membrane"/>
    <property type="evidence" value="ECO:0007669"/>
    <property type="project" value="UniProtKB-SubCell"/>
</dbReference>
<keyword evidence="9 14" id="KW-0798">TonB box</keyword>
<keyword evidence="5 12" id="KW-0812">Transmembrane</keyword>
<evidence type="ECO:0000256" key="10">
    <source>
        <dbReference type="ARBA" id="ARBA00023136"/>
    </source>
</evidence>
<dbReference type="CDD" id="cd01347">
    <property type="entry name" value="ligand_gated_channel"/>
    <property type="match status" value="1"/>
</dbReference>
<dbReference type="EMBL" id="FUYM01000001">
    <property type="protein sequence ID" value="SKB25692.1"/>
    <property type="molecule type" value="Genomic_DNA"/>
</dbReference>
<evidence type="ECO:0000256" key="3">
    <source>
        <dbReference type="ARBA" id="ARBA00022452"/>
    </source>
</evidence>
<dbReference type="InterPro" id="IPR012910">
    <property type="entry name" value="Plug_dom"/>
</dbReference>
<evidence type="ECO:0000256" key="4">
    <source>
        <dbReference type="ARBA" id="ARBA00022496"/>
    </source>
</evidence>
<keyword evidence="2 12" id="KW-0813">Transport</keyword>
<keyword evidence="6 15" id="KW-0732">Signal</keyword>
<evidence type="ECO:0000256" key="15">
    <source>
        <dbReference type="SAM" id="SignalP"/>
    </source>
</evidence>
<evidence type="ECO:0000259" key="17">
    <source>
        <dbReference type="Pfam" id="PF07715"/>
    </source>
</evidence>
<keyword evidence="10 12" id="KW-0472">Membrane</keyword>
<protein>
    <submittedName>
        <fullName evidence="18">Iron complex outermembrane recepter protein</fullName>
    </submittedName>
</protein>
<feature type="chain" id="PRO_5010576978" evidence="15">
    <location>
        <begin position="26"/>
        <end position="746"/>
    </location>
</feature>
<evidence type="ECO:0000313" key="18">
    <source>
        <dbReference type="EMBL" id="SKB25692.1"/>
    </source>
</evidence>
<dbReference type="PANTHER" id="PTHR32552:SF81">
    <property type="entry name" value="TONB-DEPENDENT OUTER MEMBRANE RECEPTOR"/>
    <property type="match status" value="1"/>
</dbReference>
<feature type="domain" description="TonB-dependent receptor plug" evidence="17">
    <location>
        <begin position="53"/>
        <end position="162"/>
    </location>
</feature>
<dbReference type="GO" id="GO:0006826">
    <property type="term" value="P:iron ion transport"/>
    <property type="evidence" value="ECO:0007669"/>
    <property type="project" value="UniProtKB-KW"/>
</dbReference>
<dbReference type="InterPro" id="IPR036942">
    <property type="entry name" value="Beta-barrel_TonB_sf"/>
</dbReference>
<accession>A0A1T4ZSF9</accession>
<dbReference type="PROSITE" id="PS52016">
    <property type="entry name" value="TONB_DEPENDENT_REC_3"/>
    <property type="match status" value="1"/>
</dbReference>
<dbReference type="AlphaFoldDB" id="A0A1T4ZSF9"/>
<evidence type="ECO:0000256" key="14">
    <source>
        <dbReference type="RuleBase" id="RU003357"/>
    </source>
</evidence>
<dbReference type="PANTHER" id="PTHR32552">
    <property type="entry name" value="FERRICHROME IRON RECEPTOR-RELATED"/>
    <property type="match status" value="1"/>
</dbReference>
<evidence type="ECO:0000259" key="16">
    <source>
        <dbReference type="Pfam" id="PF00593"/>
    </source>
</evidence>
<evidence type="ECO:0000256" key="6">
    <source>
        <dbReference type="ARBA" id="ARBA00022729"/>
    </source>
</evidence>
<keyword evidence="3 12" id="KW-1134">Transmembrane beta strand</keyword>
<comment type="similarity">
    <text evidence="12 14">Belongs to the TonB-dependent receptor family.</text>
</comment>
<feature type="short sequence motif" description="TonB C-terminal box" evidence="13">
    <location>
        <begin position="729"/>
        <end position="746"/>
    </location>
</feature>
<keyword evidence="7" id="KW-0408">Iron</keyword>
<dbReference type="InterPro" id="IPR039426">
    <property type="entry name" value="TonB-dep_rcpt-like"/>
</dbReference>
<keyword evidence="8" id="KW-0406">Ion transport</keyword>
<dbReference type="Pfam" id="PF07715">
    <property type="entry name" value="Plug"/>
    <property type="match status" value="1"/>
</dbReference>
<feature type="signal peptide" evidence="15">
    <location>
        <begin position="1"/>
        <end position="25"/>
    </location>
</feature>
<evidence type="ECO:0000256" key="9">
    <source>
        <dbReference type="ARBA" id="ARBA00023077"/>
    </source>
</evidence>
<evidence type="ECO:0000256" key="2">
    <source>
        <dbReference type="ARBA" id="ARBA00022448"/>
    </source>
</evidence>
<dbReference type="InterPro" id="IPR000531">
    <property type="entry name" value="Beta-barrel_TonB"/>
</dbReference>
<dbReference type="Proteomes" id="UP000189818">
    <property type="component" value="Unassembled WGS sequence"/>
</dbReference>
<dbReference type="PROSITE" id="PS01156">
    <property type="entry name" value="TONB_DEPENDENT_REC_2"/>
    <property type="match status" value="1"/>
</dbReference>
<evidence type="ECO:0000256" key="12">
    <source>
        <dbReference type="PROSITE-ProRule" id="PRU01360"/>
    </source>
</evidence>
<evidence type="ECO:0000256" key="13">
    <source>
        <dbReference type="PROSITE-ProRule" id="PRU10144"/>
    </source>
</evidence>
<dbReference type="InterPro" id="IPR010917">
    <property type="entry name" value="TonB_rcpt_CS"/>
</dbReference>
<evidence type="ECO:0000256" key="7">
    <source>
        <dbReference type="ARBA" id="ARBA00023004"/>
    </source>
</evidence>
<keyword evidence="4" id="KW-0410">Iron transport</keyword>
<evidence type="ECO:0000256" key="8">
    <source>
        <dbReference type="ARBA" id="ARBA00023065"/>
    </source>
</evidence>
<evidence type="ECO:0000256" key="1">
    <source>
        <dbReference type="ARBA" id="ARBA00004571"/>
    </source>
</evidence>
<evidence type="ECO:0000313" key="19">
    <source>
        <dbReference type="Proteomes" id="UP000189818"/>
    </source>
</evidence>
<comment type="subcellular location">
    <subcellularLocation>
        <location evidence="1 12">Cell outer membrane</location>
        <topology evidence="1 12">Multi-pass membrane protein</topology>
    </subcellularLocation>
</comment>
<dbReference type="Gene3D" id="2.40.170.20">
    <property type="entry name" value="TonB-dependent receptor, beta-barrel domain"/>
    <property type="match status" value="1"/>
</dbReference>